<comment type="similarity">
    <text evidence="2">Belongs to the short-chain dehydrogenases/reductases (SDR) family.</text>
</comment>
<dbReference type="InterPro" id="IPR036291">
    <property type="entry name" value="NAD(P)-bd_dom_sf"/>
</dbReference>
<dbReference type="EMBL" id="SMJU01000004">
    <property type="protein sequence ID" value="TDB66883.1"/>
    <property type="molecule type" value="Genomic_DNA"/>
</dbReference>
<keyword evidence="3" id="KW-0560">Oxidoreductase</keyword>
<evidence type="ECO:0000313" key="4">
    <source>
        <dbReference type="EMBL" id="TDB66883.1"/>
    </source>
</evidence>
<sequence length="271" mass="29314">MELSTKEKQRLLNSYGPWAVVTGATSGIGQELARLLASAGFNLVLCGRRQEKLLEIEQEFTALYHGTIRSLAADLSELQGLEKLFQLTNELPIGLLVVSAGMGTSGEFLNSSIDEELRMLKINCETLLRLTHQFGQRFAQQQSGGIILLSSMVAFQGTPFAAHYAATKAYVQTLAEGLAVELKHKGVDVLAAAPGPVSSEFGARANMIMKGAMTPAQVGVPIMQALGRTTTVLPGMLTKLLVYSLRTVPRWGKIKIMEKVMGGMTAHQRKP</sequence>
<keyword evidence="5" id="KW-1185">Reference proteome</keyword>
<dbReference type="Proteomes" id="UP000295706">
    <property type="component" value="Unassembled WGS sequence"/>
</dbReference>
<dbReference type="Pfam" id="PF00106">
    <property type="entry name" value="adh_short"/>
    <property type="match status" value="1"/>
</dbReference>
<dbReference type="Gene3D" id="3.40.50.720">
    <property type="entry name" value="NAD(P)-binding Rossmann-like Domain"/>
    <property type="match status" value="1"/>
</dbReference>
<evidence type="ECO:0000256" key="3">
    <source>
        <dbReference type="ARBA" id="ARBA00023002"/>
    </source>
</evidence>
<dbReference type="PIRSF" id="PIRSF000126">
    <property type="entry name" value="11-beta-HSD1"/>
    <property type="match status" value="1"/>
</dbReference>
<organism evidence="4 5">
    <name type="scientific">Arundinibacter roseus</name>
    <dbReference type="NCBI Taxonomy" id="2070510"/>
    <lineage>
        <taxon>Bacteria</taxon>
        <taxon>Pseudomonadati</taxon>
        <taxon>Bacteroidota</taxon>
        <taxon>Cytophagia</taxon>
        <taxon>Cytophagales</taxon>
        <taxon>Spirosomataceae</taxon>
        <taxon>Arundinibacter</taxon>
    </lineage>
</organism>
<dbReference type="OrthoDB" id="9808814at2"/>
<dbReference type="InterPro" id="IPR002347">
    <property type="entry name" value="SDR_fam"/>
</dbReference>
<evidence type="ECO:0000256" key="1">
    <source>
        <dbReference type="ARBA" id="ARBA00004240"/>
    </source>
</evidence>
<reference evidence="4 5" key="1">
    <citation type="submission" date="2019-02" db="EMBL/GenBank/DDBJ databases">
        <title>Arundinibacter roseus gen. nov., sp. nov., a new member of the family Cytophagaceae.</title>
        <authorList>
            <person name="Szuroczki S."/>
            <person name="Khayer B."/>
            <person name="Sproer C."/>
            <person name="Toumi M."/>
            <person name="Szabo A."/>
            <person name="Felfoldi T."/>
            <person name="Schumann P."/>
            <person name="Toth E."/>
        </authorList>
    </citation>
    <scope>NUCLEOTIDE SEQUENCE [LARGE SCALE GENOMIC DNA]</scope>
    <source>
        <strain evidence="4 5">DMA-k-7a</strain>
    </source>
</reference>
<dbReference type="SUPFAM" id="SSF51735">
    <property type="entry name" value="NAD(P)-binding Rossmann-fold domains"/>
    <property type="match status" value="1"/>
</dbReference>
<comment type="subcellular location">
    <subcellularLocation>
        <location evidence="1">Endoplasmic reticulum</location>
    </subcellularLocation>
</comment>
<dbReference type="InterPro" id="IPR051019">
    <property type="entry name" value="VLCFA-Steroid_DH"/>
</dbReference>
<gene>
    <name evidence="4" type="ORF">EZE20_07085</name>
</gene>
<protein>
    <submittedName>
        <fullName evidence="4">SDR family NAD(P)-dependent oxidoreductase</fullName>
    </submittedName>
</protein>
<dbReference type="PANTHER" id="PTHR43899:SF13">
    <property type="entry name" value="RH59310P"/>
    <property type="match status" value="1"/>
</dbReference>
<evidence type="ECO:0000256" key="2">
    <source>
        <dbReference type="ARBA" id="ARBA00006484"/>
    </source>
</evidence>
<dbReference type="InterPro" id="IPR020904">
    <property type="entry name" value="Sc_DH/Rdtase_CS"/>
</dbReference>
<dbReference type="AlphaFoldDB" id="A0A4R4KGP0"/>
<dbReference type="GO" id="GO:0016491">
    <property type="term" value="F:oxidoreductase activity"/>
    <property type="evidence" value="ECO:0007669"/>
    <property type="project" value="UniProtKB-KW"/>
</dbReference>
<dbReference type="PROSITE" id="PS00061">
    <property type="entry name" value="ADH_SHORT"/>
    <property type="match status" value="1"/>
</dbReference>
<evidence type="ECO:0000313" key="5">
    <source>
        <dbReference type="Proteomes" id="UP000295706"/>
    </source>
</evidence>
<dbReference type="PRINTS" id="PR00081">
    <property type="entry name" value="GDHRDH"/>
</dbReference>
<proteinExistence type="inferred from homology"/>
<dbReference type="RefSeq" id="WP_132115974.1">
    <property type="nucleotide sequence ID" value="NZ_SMJU01000004.1"/>
</dbReference>
<dbReference type="PANTHER" id="PTHR43899">
    <property type="entry name" value="RH59310P"/>
    <property type="match status" value="1"/>
</dbReference>
<comment type="caution">
    <text evidence="4">The sequence shown here is derived from an EMBL/GenBank/DDBJ whole genome shotgun (WGS) entry which is preliminary data.</text>
</comment>
<accession>A0A4R4KGP0</accession>
<name>A0A4R4KGP0_9BACT</name>